<keyword evidence="2" id="KW-1185">Reference proteome</keyword>
<name>A0ABX5Q0E3_9FLAO</name>
<accession>A0ABX5Q0E3</accession>
<comment type="caution">
    <text evidence="1">The sequence shown here is derived from an EMBL/GenBank/DDBJ whole genome shotgun (WGS) entry which is preliminary data.</text>
</comment>
<reference evidence="1 2" key="1">
    <citation type="submission" date="2018-06" db="EMBL/GenBank/DDBJ databases">
        <title>Genomic Encyclopedia of Archaeal and Bacterial Type Strains, Phase II (KMG-II): from individual species to whole genera.</title>
        <authorList>
            <person name="Goeker M."/>
        </authorList>
    </citation>
    <scope>NUCLEOTIDE SEQUENCE [LARGE SCALE GENOMIC DNA]</scope>
    <source>
        <strain evidence="1 2">DSM 17205</strain>
    </source>
</reference>
<organism evidence="1 2">
    <name type="scientific">Nonlabens dokdonensis</name>
    <dbReference type="NCBI Taxonomy" id="328515"/>
    <lineage>
        <taxon>Bacteria</taxon>
        <taxon>Pseudomonadati</taxon>
        <taxon>Bacteroidota</taxon>
        <taxon>Flavobacteriia</taxon>
        <taxon>Flavobacteriales</taxon>
        <taxon>Flavobacteriaceae</taxon>
        <taxon>Nonlabens</taxon>
    </lineage>
</organism>
<sequence>MNGVRISKINYSFDITNILKDFYIIRFTQSEGYIKYGAQFIDELSQNVKAQSVVFESGSTLYTLFVKAEFEKLDLKEILRNGSEMDGLSYSILKALEIQRCPPHLIIQLLINSLASPKNERLRFNNLTGKLYLFKESLFEKRKFKEDQLVTKIPAIEFKIHRDLRIELRTTTFTSLLLMSKMEFSKKPLKNYSKYTYSHSTKSMRRILNDEKLAAKDVFIIKQETGKKTTFPFMDFSDLESLEESKVGQLSILDIKIKNKLAKYLEISFQEENIDNIYRLSNSNQDSIKKLIASKNKELHIANTLGIEGKDYETFLKAQLVVLFPEIRLSSSIRTKNGLANIRLIRNKNYYKENEIEDQYNSSLPITQHITVEDFNFKSNSAIKAVIKELLIKADVFKNHISIVNWEDYGYQKNQTFGIKKNDKFYFLTISPKGSMHFQEKEMSLFNQSEFDNLISIFQSDENIEGIVQNDEGAINIIRRSSLFTIPDFENIYSKLKNENQDETFDIEYIKSSLNEIDIKEVDLKFYNQELDNWSEKTISKSQLLSLISKISVKKKLAIEIYETTGKLIKVYMRDKSKYELMDSNLDIHSYQSKGKLFYYVGTIGEGMRTKIGRASVIREISGFENSPLFFDKLLPLMNVDFVKYGDLTVLPFPFKYLREWINLQTRTR</sequence>
<gene>
    <name evidence="1" type="ORF">LX97_00534</name>
</gene>
<evidence type="ECO:0008006" key="3">
    <source>
        <dbReference type="Google" id="ProtNLM"/>
    </source>
</evidence>
<proteinExistence type="predicted"/>
<dbReference type="Proteomes" id="UP000248584">
    <property type="component" value="Unassembled WGS sequence"/>
</dbReference>
<evidence type="ECO:0000313" key="2">
    <source>
        <dbReference type="Proteomes" id="UP000248584"/>
    </source>
</evidence>
<evidence type="ECO:0000313" key="1">
    <source>
        <dbReference type="EMBL" id="PZX43533.1"/>
    </source>
</evidence>
<protein>
    <recommendedName>
        <fullName evidence="3">ATPase</fullName>
    </recommendedName>
</protein>
<dbReference type="EMBL" id="QKZR01000001">
    <property type="protein sequence ID" value="PZX43533.1"/>
    <property type="molecule type" value="Genomic_DNA"/>
</dbReference>